<accession>A0A0E9Y093</accession>
<reference evidence="2" key="1">
    <citation type="submission" date="2014-11" db="EMBL/GenBank/DDBJ databases">
        <authorList>
            <person name="Amaro Gonzalez C."/>
        </authorList>
    </citation>
    <scope>NUCLEOTIDE SEQUENCE</scope>
</reference>
<keyword evidence="1" id="KW-1133">Transmembrane helix</keyword>
<proteinExistence type="predicted"/>
<dbReference type="AlphaFoldDB" id="A0A0E9Y093"/>
<name>A0A0E9Y093_ANGAN</name>
<keyword evidence="1" id="KW-0812">Transmembrane</keyword>
<organism evidence="2">
    <name type="scientific">Anguilla anguilla</name>
    <name type="common">European freshwater eel</name>
    <name type="synonym">Muraena anguilla</name>
    <dbReference type="NCBI Taxonomy" id="7936"/>
    <lineage>
        <taxon>Eukaryota</taxon>
        <taxon>Metazoa</taxon>
        <taxon>Chordata</taxon>
        <taxon>Craniata</taxon>
        <taxon>Vertebrata</taxon>
        <taxon>Euteleostomi</taxon>
        <taxon>Actinopterygii</taxon>
        <taxon>Neopterygii</taxon>
        <taxon>Teleostei</taxon>
        <taxon>Anguilliformes</taxon>
        <taxon>Anguillidae</taxon>
        <taxon>Anguilla</taxon>
    </lineage>
</organism>
<reference evidence="2" key="2">
    <citation type="journal article" date="2015" name="Fish Shellfish Immunol.">
        <title>Early steps in the European eel (Anguilla anguilla)-Vibrio vulnificus interaction in the gills: Role of the RtxA13 toxin.</title>
        <authorList>
            <person name="Callol A."/>
            <person name="Pajuelo D."/>
            <person name="Ebbesson L."/>
            <person name="Teles M."/>
            <person name="MacKenzie S."/>
            <person name="Amaro C."/>
        </authorList>
    </citation>
    <scope>NUCLEOTIDE SEQUENCE</scope>
</reference>
<evidence type="ECO:0000313" key="2">
    <source>
        <dbReference type="EMBL" id="JAI08107.1"/>
    </source>
</evidence>
<keyword evidence="1" id="KW-0472">Membrane</keyword>
<evidence type="ECO:0000256" key="1">
    <source>
        <dbReference type="SAM" id="Phobius"/>
    </source>
</evidence>
<protein>
    <submittedName>
        <fullName evidence="2">Uncharacterized protein</fullName>
    </submittedName>
</protein>
<dbReference type="EMBL" id="GBXM01000471">
    <property type="protein sequence ID" value="JAI08107.1"/>
    <property type="molecule type" value="Transcribed_RNA"/>
</dbReference>
<feature type="transmembrane region" description="Helical" evidence="1">
    <location>
        <begin position="44"/>
        <end position="64"/>
    </location>
</feature>
<sequence>MFSTYKNAKLLKSIDIKMTPSYGTTNNIGYLASSKSHKMYFKAMLPNISSILSSHLVSVAVVVISGGNPEKCQTLDAV</sequence>